<evidence type="ECO:0000256" key="2">
    <source>
        <dbReference type="SAM" id="MobiDB-lite"/>
    </source>
</evidence>
<feature type="region of interest" description="Disordered" evidence="2">
    <location>
        <begin position="26"/>
        <end position="112"/>
    </location>
</feature>
<feature type="compositionally biased region" description="Basic and acidic residues" evidence="2">
    <location>
        <begin position="31"/>
        <end position="54"/>
    </location>
</feature>
<keyword evidence="1" id="KW-0175">Coiled coil</keyword>
<name>A0A4V1XAI9_9PEZI</name>
<evidence type="ECO:0000313" key="4">
    <source>
        <dbReference type="Proteomes" id="UP000293360"/>
    </source>
</evidence>
<evidence type="ECO:0000256" key="1">
    <source>
        <dbReference type="SAM" id="Coils"/>
    </source>
</evidence>
<reference evidence="3 4" key="1">
    <citation type="submission" date="2018-06" db="EMBL/GenBank/DDBJ databases">
        <title>Complete Genomes of Monosporascus.</title>
        <authorList>
            <person name="Robinson A.J."/>
            <person name="Natvig D.O."/>
        </authorList>
    </citation>
    <scope>NUCLEOTIDE SEQUENCE [LARGE SCALE GENOMIC DNA]</scope>
    <source>
        <strain evidence="3 4">CBS 110550</strain>
    </source>
</reference>
<protein>
    <submittedName>
        <fullName evidence="3">Uncharacterized protein</fullName>
    </submittedName>
</protein>
<proteinExistence type="predicted"/>
<dbReference type="Proteomes" id="UP000293360">
    <property type="component" value="Unassembled WGS sequence"/>
</dbReference>
<keyword evidence="4" id="KW-1185">Reference proteome</keyword>
<feature type="coiled-coil region" evidence="1">
    <location>
        <begin position="122"/>
        <end position="149"/>
    </location>
</feature>
<organism evidence="3 4">
    <name type="scientific">Monosporascus ibericus</name>
    <dbReference type="NCBI Taxonomy" id="155417"/>
    <lineage>
        <taxon>Eukaryota</taxon>
        <taxon>Fungi</taxon>
        <taxon>Dikarya</taxon>
        <taxon>Ascomycota</taxon>
        <taxon>Pezizomycotina</taxon>
        <taxon>Sordariomycetes</taxon>
        <taxon>Xylariomycetidae</taxon>
        <taxon>Xylariales</taxon>
        <taxon>Xylariales incertae sedis</taxon>
        <taxon>Monosporascus</taxon>
    </lineage>
</organism>
<comment type="caution">
    <text evidence="3">The sequence shown here is derived from an EMBL/GenBank/DDBJ whole genome shotgun (WGS) entry which is preliminary data.</text>
</comment>
<sequence length="168" mass="18673">MSPSSSKSRVNALRSRFEFLVNRNTTAPRQSEVEAISKHDEDAVQAKEREKDACSDYGEDDATETAEAFQGPSRSSPEHYAEIAAMNPYEDAHGKDQSQEPEHKGEYFDLPVHQTPTMPMRAENIDEALARLSNDLESAHRQIEEDQSVALQHLKALALAESSGDDSN</sequence>
<dbReference type="OrthoDB" id="4735992at2759"/>
<feature type="compositionally biased region" description="Basic and acidic residues" evidence="2">
    <location>
        <begin position="90"/>
        <end position="107"/>
    </location>
</feature>
<accession>A0A4V1XAI9</accession>
<gene>
    <name evidence="3" type="ORF">DL764_005525</name>
</gene>
<dbReference type="EMBL" id="QJNU01000294">
    <property type="protein sequence ID" value="RYP02909.1"/>
    <property type="molecule type" value="Genomic_DNA"/>
</dbReference>
<dbReference type="AlphaFoldDB" id="A0A4V1XAI9"/>
<evidence type="ECO:0000313" key="3">
    <source>
        <dbReference type="EMBL" id="RYP02909.1"/>
    </source>
</evidence>